<feature type="region of interest" description="Disordered" evidence="6">
    <location>
        <begin position="211"/>
        <end position="275"/>
    </location>
</feature>
<comment type="caution">
    <text evidence="8">The sequence shown here is derived from an EMBL/GenBank/DDBJ whole genome shotgun (WGS) entry which is preliminary data.</text>
</comment>
<evidence type="ECO:0000313" key="8">
    <source>
        <dbReference type="EMBL" id="KAG5579885.1"/>
    </source>
</evidence>
<sequence>MGKRTGGTLESIVNQATTGIPHHHNSPVDRGGDRGDDDFVSWFDDCLPETHTITVIDTMAVDALVPTSSTNTPNYNQQVAPSTHVSGMGMTSKCLVDCSTRVASCCGDAEMARVGIGSSLEEISKDFRITESFGNEEVKNLIKSMVYKGRHSNMADQTVSRGDTIETGERSLGAERVLTTISTGSSENTFKHSKNRYVKLLDSVLNFSVNSHKESKDNEDDDEKKGSKISSFSTKRSRAAASHNQSERKRRDKINQRMKTLQKLVPTSSKPTDKASMLDEVTEYLKQLQAQVKAMSMMIHVNMHPPAMMLPNMAFQQQQQQFQMSIMGMARPIDVNALSSPNITTMPSILHATAPSNFNMPPILSPGADPLASFIAPMTMNAYSRMAALYQEYLQSNTNHVFKK</sequence>
<evidence type="ECO:0000256" key="2">
    <source>
        <dbReference type="ARBA" id="ARBA00023015"/>
    </source>
</evidence>
<dbReference type="GO" id="GO:0046983">
    <property type="term" value="F:protein dimerization activity"/>
    <property type="evidence" value="ECO:0007669"/>
    <property type="project" value="InterPro"/>
</dbReference>
<dbReference type="InterPro" id="IPR031066">
    <property type="entry name" value="bHLH_ALC-like_plant"/>
</dbReference>
<keyword evidence="5" id="KW-0539">Nucleus</keyword>
<evidence type="ECO:0000256" key="3">
    <source>
        <dbReference type="ARBA" id="ARBA00023125"/>
    </source>
</evidence>
<dbReference type="Gene3D" id="4.10.280.10">
    <property type="entry name" value="Helix-loop-helix DNA-binding domain"/>
    <property type="match status" value="1"/>
</dbReference>
<evidence type="ECO:0000256" key="6">
    <source>
        <dbReference type="SAM" id="MobiDB-lite"/>
    </source>
</evidence>
<keyword evidence="2" id="KW-0805">Transcription regulation</keyword>
<keyword evidence="3" id="KW-0238">DNA-binding</keyword>
<dbReference type="Proteomes" id="UP000824120">
    <property type="component" value="Chromosome 10"/>
</dbReference>
<proteinExistence type="predicted"/>
<organism evidence="8 9">
    <name type="scientific">Solanum commersonii</name>
    <name type="common">Commerson's wild potato</name>
    <name type="synonym">Commerson's nightshade</name>
    <dbReference type="NCBI Taxonomy" id="4109"/>
    <lineage>
        <taxon>Eukaryota</taxon>
        <taxon>Viridiplantae</taxon>
        <taxon>Streptophyta</taxon>
        <taxon>Embryophyta</taxon>
        <taxon>Tracheophyta</taxon>
        <taxon>Spermatophyta</taxon>
        <taxon>Magnoliopsida</taxon>
        <taxon>eudicotyledons</taxon>
        <taxon>Gunneridae</taxon>
        <taxon>Pentapetalae</taxon>
        <taxon>asterids</taxon>
        <taxon>lamiids</taxon>
        <taxon>Solanales</taxon>
        <taxon>Solanaceae</taxon>
        <taxon>Solanoideae</taxon>
        <taxon>Solaneae</taxon>
        <taxon>Solanum</taxon>
    </lineage>
</organism>
<dbReference type="GO" id="GO:0003677">
    <property type="term" value="F:DNA binding"/>
    <property type="evidence" value="ECO:0007669"/>
    <property type="project" value="UniProtKB-KW"/>
</dbReference>
<dbReference type="OrthoDB" id="71302at2759"/>
<dbReference type="SMART" id="SM00353">
    <property type="entry name" value="HLH"/>
    <property type="match status" value="1"/>
</dbReference>
<dbReference type="InterPro" id="IPR047265">
    <property type="entry name" value="PIF1-like_bHLH"/>
</dbReference>
<keyword evidence="9" id="KW-1185">Reference proteome</keyword>
<dbReference type="CDD" id="cd11445">
    <property type="entry name" value="bHLH_AtPIF_like"/>
    <property type="match status" value="1"/>
</dbReference>
<dbReference type="SUPFAM" id="SSF47459">
    <property type="entry name" value="HLH, helix-loop-helix DNA-binding domain"/>
    <property type="match status" value="1"/>
</dbReference>
<evidence type="ECO:0000259" key="7">
    <source>
        <dbReference type="PROSITE" id="PS50888"/>
    </source>
</evidence>
<gene>
    <name evidence="8" type="ORF">H5410_050512</name>
</gene>
<reference evidence="8 9" key="1">
    <citation type="submission" date="2020-09" db="EMBL/GenBank/DDBJ databases">
        <title>De no assembly of potato wild relative species, Solanum commersonii.</title>
        <authorList>
            <person name="Cho K."/>
        </authorList>
    </citation>
    <scope>NUCLEOTIDE SEQUENCE [LARGE SCALE GENOMIC DNA]</scope>
    <source>
        <strain evidence="8">LZ3.2</strain>
        <tissue evidence="8">Leaf</tissue>
    </source>
</reference>
<dbReference type="Pfam" id="PF00010">
    <property type="entry name" value="HLH"/>
    <property type="match status" value="1"/>
</dbReference>
<name>A0A9J5WX98_SOLCO</name>
<dbReference type="AlphaFoldDB" id="A0A9J5WX98"/>
<dbReference type="InterPro" id="IPR036638">
    <property type="entry name" value="HLH_DNA-bd_sf"/>
</dbReference>
<evidence type="ECO:0000256" key="4">
    <source>
        <dbReference type="ARBA" id="ARBA00023163"/>
    </source>
</evidence>
<accession>A0A9J5WX98</accession>
<protein>
    <recommendedName>
        <fullName evidence="7">BHLH domain-containing protein</fullName>
    </recommendedName>
</protein>
<evidence type="ECO:0000256" key="1">
    <source>
        <dbReference type="ARBA" id="ARBA00004123"/>
    </source>
</evidence>
<evidence type="ECO:0000313" key="9">
    <source>
        <dbReference type="Proteomes" id="UP000824120"/>
    </source>
</evidence>
<feature type="domain" description="BHLH" evidence="7">
    <location>
        <begin position="238"/>
        <end position="288"/>
    </location>
</feature>
<comment type="subcellular location">
    <subcellularLocation>
        <location evidence="1">Nucleus</location>
    </subcellularLocation>
</comment>
<keyword evidence="4" id="KW-0804">Transcription</keyword>
<dbReference type="PANTHER" id="PTHR45855:SF23">
    <property type="entry name" value="TRANSCRIPTION FACTOR MEE8-RELATED"/>
    <property type="match status" value="1"/>
</dbReference>
<dbReference type="InterPro" id="IPR011598">
    <property type="entry name" value="bHLH_dom"/>
</dbReference>
<dbReference type="GO" id="GO:0005634">
    <property type="term" value="C:nucleus"/>
    <property type="evidence" value="ECO:0007669"/>
    <property type="project" value="UniProtKB-SubCell"/>
</dbReference>
<dbReference type="PROSITE" id="PS50888">
    <property type="entry name" value="BHLH"/>
    <property type="match status" value="1"/>
</dbReference>
<feature type="compositionally biased region" description="Basic and acidic residues" evidence="6">
    <location>
        <begin position="245"/>
        <end position="255"/>
    </location>
</feature>
<evidence type="ECO:0000256" key="5">
    <source>
        <dbReference type="ARBA" id="ARBA00023242"/>
    </source>
</evidence>
<dbReference type="PANTHER" id="PTHR45855">
    <property type="entry name" value="TRANSCRIPTION FACTOR PIF1-RELATED"/>
    <property type="match status" value="1"/>
</dbReference>
<dbReference type="EMBL" id="JACXVP010000010">
    <property type="protein sequence ID" value="KAG5579885.1"/>
    <property type="molecule type" value="Genomic_DNA"/>
</dbReference>